<sequence length="324" mass="38214">MTIFILTLFRTGYKLRTSTLYHLLVGKRTSSVLLHGFFYQNLAYLGALPQLKEAKFQQAIQQLVEHQLIDFEDGYGQLTTSGKQLLVEKKIDLTGIDNLRFGRMREESWQLILFSIQVTSHLSFNEKNYLPIEHRPYYLHQIKKWLVQSDQQLVDKIQQELLTTLETLPNDAADFLANQFSGHDFQGKTVFQLLPESWKKEPWAELYRQQAIDSLLQALPDGEFKRLIDFLDQQNINRSMIKTKELFLAGKTVDELLMLRQLKQGTINDHFIEWALLDETFPFERFELLHFTGMNTDEVINARYQAYNLSYLNFRLSQIYFLRK</sequence>
<dbReference type="RefSeq" id="WP_071857100.1">
    <property type="nucleotide sequence ID" value="NZ_JBHSHK010000005.1"/>
</dbReference>
<comment type="caution">
    <text evidence="1">The sequence shown here is derived from an EMBL/GenBank/DDBJ whole genome shotgun (WGS) entry which is preliminary data.</text>
</comment>
<dbReference type="AlphaFoldDB" id="A0A1L8TQQ0"/>
<reference evidence="1 2" key="1">
    <citation type="submission" date="2014-12" db="EMBL/GenBank/DDBJ databases">
        <title>Draft genome sequences of 29 type strains of Enterococci.</title>
        <authorList>
            <person name="Zhong Z."/>
            <person name="Sun Z."/>
            <person name="Liu W."/>
            <person name="Zhang W."/>
            <person name="Zhang H."/>
        </authorList>
    </citation>
    <scope>NUCLEOTIDE SEQUENCE [LARGE SCALE GENOMIC DNA]</scope>
    <source>
        <strain evidence="1 2">DSM 17122</strain>
    </source>
</reference>
<evidence type="ECO:0000313" key="1">
    <source>
        <dbReference type="EMBL" id="OJG46645.1"/>
    </source>
</evidence>
<dbReference type="OrthoDB" id="2168040at2"/>
<dbReference type="EMBL" id="JXKQ01000002">
    <property type="protein sequence ID" value="OJG46645.1"/>
    <property type="molecule type" value="Genomic_DNA"/>
</dbReference>
<keyword evidence="2" id="KW-1185">Reference proteome</keyword>
<proteinExistence type="predicted"/>
<organism evidence="1 2">
    <name type="scientific">Enterococcus hermanniensis</name>
    <dbReference type="NCBI Taxonomy" id="249189"/>
    <lineage>
        <taxon>Bacteria</taxon>
        <taxon>Bacillati</taxon>
        <taxon>Bacillota</taxon>
        <taxon>Bacilli</taxon>
        <taxon>Lactobacillales</taxon>
        <taxon>Enterococcaceae</taxon>
        <taxon>Enterococcus</taxon>
    </lineage>
</organism>
<name>A0A1L8TQQ0_9ENTE</name>
<gene>
    <name evidence="1" type="ORF">RV04_GL001073</name>
</gene>
<dbReference type="STRING" id="249189.RV04_GL001073"/>
<evidence type="ECO:0000313" key="2">
    <source>
        <dbReference type="Proteomes" id="UP000182077"/>
    </source>
</evidence>
<dbReference type="Proteomes" id="UP000182077">
    <property type="component" value="Unassembled WGS sequence"/>
</dbReference>
<accession>A0A1L8TQQ0</accession>
<protein>
    <submittedName>
        <fullName evidence="1">Uncharacterized protein</fullName>
    </submittedName>
</protein>